<feature type="non-terminal residue" evidence="1">
    <location>
        <position position="1"/>
    </location>
</feature>
<gene>
    <name evidence="1" type="ORF">DOTSEDRAFT_120218</name>
</gene>
<dbReference type="AlphaFoldDB" id="N1PZZ3"/>
<protein>
    <submittedName>
        <fullName evidence="1">Uncharacterized protein</fullName>
    </submittedName>
</protein>
<dbReference type="OMA" id="INGYSIW"/>
<dbReference type="EMBL" id="KB446535">
    <property type="protein sequence ID" value="EME49076.1"/>
    <property type="molecule type" value="Genomic_DNA"/>
</dbReference>
<dbReference type="PANTHER" id="PTHR37540:SF5">
    <property type="entry name" value="TRANSCRIPTION FACTOR DOMAIN-CONTAINING PROTEIN"/>
    <property type="match status" value="1"/>
</dbReference>
<accession>N1PZZ3</accession>
<name>N1PZZ3_DOTSN</name>
<organism evidence="1 2">
    <name type="scientific">Dothistroma septosporum (strain NZE10 / CBS 128990)</name>
    <name type="common">Red band needle blight fungus</name>
    <name type="synonym">Mycosphaerella pini</name>
    <dbReference type="NCBI Taxonomy" id="675120"/>
    <lineage>
        <taxon>Eukaryota</taxon>
        <taxon>Fungi</taxon>
        <taxon>Dikarya</taxon>
        <taxon>Ascomycota</taxon>
        <taxon>Pezizomycotina</taxon>
        <taxon>Dothideomycetes</taxon>
        <taxon>Dothideomycetidae</taxon>
        <taxon>Mycosphaerellales</taxon>
        <taxon>Mycosphaerellaceae</taxon>
        <taxon>Dothistroma</taxon>
    </lineage>
</organism>
<reference evidence="2" key="1">
    <citation type="journal article" date="2012" name="PLoS Genet.">
        <title>The genomes of the fungal plant pathogens Cladosporium fulvum and Dothistroma septosporum reveal adaptation to different hosts and lifestyles but also signatures of common ancestry.</title>
        <authorList>
            <person name="de Wit P.J.G.M."/>
            <person name="van der Burgt A."/>
            <person name="Oekmen B."/>
            <person name="Stergiopoulos I."/>
            <person name="Abd-Elsalam K.A."/>
            <person name="Aerts A.L."/>
            <person name="Bahkali A.H."/>
            <person name="Beenen H.G."/>
            <person name="Chettri P."/>
            <person name="Cox M.P."/>
            <person name="Datema E."/>
            <person name="de Vries R.P."/>
            <person name="Dhillon B."/>
            <person name="Ganley A.R."/>
            <person name="Griffiths S.A."/>
            <person name="Guo Y."/>
            <person name="Hamelin R.C."/>
            <person name="Henrissat B."/>
            <person name="Kabir M.S."/>
            <person name="Jashni M.K."/>
            <person name="Kema G."/>
            <person name="Klaubauf S."/>
            <person name="Lapidus A."/>
            <person name="Levasseur A."/>
            <person name="Lindquist E."/>
            <person name="Mehrabi R."/>
            <person name="Ohm R.A."/>
            <person name="Owen T.J."/>
            <person name="Salamov A."/>
            <person name="Schwelm A."/>
            <person name="Schijlen E."/>
            <person name="Sun H."/>
            <person name="van den Burg H.A."/>
            <person name="van Ham R.C.H.J."/>
            <person name="Zhang S."/>
            <person name="Goodwin S.B."/>
            <person name="Grigoriev I.V."/>
            <person name="Collemare J."/>
            <person name="Bradshaw R.E."/>
        </authorList>
    </citation>
    <scope>NUCLEOTIDE SEQUENCE [LARGE SCALE GENOMIC DNA]</scope>
    <source>
        <strain evidence="2">NZE10 / CBS 128990</strain>
    </source>
</reference>
<keyword evidence="2" id="KW-1185">Reference proteome</keyword>
<dbReference type="HOGENOM" id="CLU_1444211_0_0_1"/>
<sequence>LKATREDINGYSIWSRRQELQEPALYYTALYLASGIPVAEGLFPVQAALWLRLKTVEAMKEALDDPKRATSTPVILAVGRIALHEHIYGSRELAHNVHRPAQRRMINMRGGLANMNLPAMTVQLIVWTDSLLSAEAGTAPYFADVSREGSHYVGMAKRVKVVLQVPRQIAIQSYSPQEAMQVTNHCSPQRKHHPGYDGAIVAQLPKDE</sequence>
<dbReference type="OrthoDB" id="4159781at2759"/>
<dbReference type="Proteomes" id="UP000016933">
    <property type="component" value="Unassembled WGS sequence"/>
</dbReference>
<proteinExistence type="predicted"/>
<evidence type="ECO:0000313" key="2">
    <source>
        <dbReference type="Proteomes" id="UP000016933"/>
    </source>
</evidence>
<reference evidence="1 2" key="2">
    <citation type="journal article" date="2012" name="PLoS Pathog.">
        <title>Diverse lifestyles and strategies of plant pathogenesis encoded in the genomes of eighteen Dothideomycetes fungi.</title>
        <authorList>
            <person name="Ohm R.A."/>
            <person name="Feau N."/>
            <person name="Henrissat B."/>
            <person name="Schoch C.L."/>
            <person name="Horwitz B.A."/>
            <person name="Barry K.W."/>
            <person name="Condon B.J."/>
            <person name="Copeland A.C."/>
            <person name="Dhillon B."/>
            <person name="Glaser F."/>
            <person name="Hesse C.N."/>
            <person name="Kosti I."/>
            <person name="LaButti K."/>
            <person name="Lindquist E.A."/>
            <person name="Lucas S."/>
            <person name="Salamov A.A."/>
            <person name="Bradshaw R.E."/>
            <person name="Ciuffetti L."/>
            <person name="Hamelin R.C."/>
            <person name="Kema G.H.J."/>
            <person name="Lawrence C."/>
            <person name="Scott J.A."/>
            <person name="Spatafora J.W."/>
            <person name="Turgeon B.G."/>
            <person name="de Wit P.J.G.M."/>
            <person name="Zhong S."/>
            <person name="Goodwin S.B."/>
            <person name="Grigoriev I.V."/>
        </authorList>
    </citation>
    <scope>NUCLEOTIDE SEQUENCE [LARGE SCALE GENOMIC DNA]</scope>
    <source>
        <strain evidence="2">NZE10 / CBS 128990</strain>
    </source>
</reference>
<evidence type="ECO:0000313" key="1">
    <source>
        <dbReference type="EMBL" id="EME49076.1"/>
    </source>
</evidence>
<dbReference type="PANTHER" id="PTHR37540">
    <property type="entry name" value="TRANSCRIPTION FACTOR (ACR-2), PUTATIVE-RELATED-RELATED"/>
    <property type="match status" value="1"/>
</dbReference>